<feature type="non-terminal residue" evidence="1">
    <location>
        <position position="88"/>
    </location>
</feature>
<evidence type="ECO:0000313" key="3">
    <source>
        <dbReference type="Proteomes" id="UP001432322"/>
    </source>
</evidence>
<feature type="non-terminal residue" evidence="1">
    <location>
        <position position="1"/>
    </location>
</feature>
<organism evidence="1 3">
    <name type="scientific">Pristionchus fissidentatus</name>
    <dbReference type="NCBI Taxonomy" id="1538716"/>
    <lineage>
        <taxon>Eukaryota</taxon>
        <taxon>Metazoa</taxon>
        <taxon>Ecdysozoa</taxon>
        <taxon>Nematoda</taxon>
        <taxon>Chromadorea</taxon>
        <taxon>Rhabditida</taxon>
        <taxon>Rhabditina</taxon>
        <taxon>Diplogasteromorpha</taxon>
        <taxon>Diplogasteroidea</taxon>
        <taxon>Neodiplogasteridae</taxon>
        <taxon>Pristionchus</taxon>
    </lineage>
</organism>
<gene>
    <name evidence="1" type="ORF">PFISCL1PPCAC_12049</name>
    <name evidence="2" type="ORF">PFISCL1PPCAC_12053</name>
</gene>
<evidence type="ECO:0000313" key="2">
    <source>
        <dbReference type="EMBL" id="GMT20756.1"/>
    </source>
</evidence>
<dbReference type="Proteomes" id="UP001432322">
    <property type="component" value="Unassembled WGS sequence"/>
</dbReference>
<comment type="caution">
    <text evidence="1">The sequence shown here is derived from an EMBL/GenBank/DDBJ whole genome shotgun (WGS) entry which is preliminary data.</text>
</comment>
<name>A0AAV5VM25_9BILA</name>
<dbReference type="AlphaFoldDB" id="A0AAV5VM25"/>
<reference evidence="1" key="1">
    <citation type="submission" date="2023-10" db="EMBL/GenBank/DDBJ databases">
        <title>Genome assembly of Pristionchus species.</title>
        <authorList>
            <person name="Yoshida K."/>
            <person name="Sommer R.J."/>
        </authorList>
    </citation>
    <scope>NUCLEOTIDE SEQUENCE</scope>
    <source>
        <strain evidence="1">RS5133</strain>
    </source>
</reference>
<protein>
    <submittedName>
        <fullName evidence="1">Uncharacterized protein</fullName>
    </submittedName>
</protein>
<accession>A0AAV5VM25</accession>
<keyword evidence="3" id="KW-1185">Reference proteome</keyword>
<dbReference type="EMBL" id="BTSY01000003">
    <property type="protein sequence ID" value="GMT20752.1"/>
    <property type="molecule type" value="Genomic_DNA"/>
</dbReference>
<dbReference type="EMBL" id="BTSY01000003">
    <property type="protein sequence ID" value="GMT20756.1"/>
    <property type="molecule type" value="Genomic_DNA"/>
</dbReference>
<proteinExistence type="predicted"/>
<evidence type="ECO:0000313" key="1">
    <source>
        <dbReference type="EMBL" id="GMT20752.1"/>
    </source>
</evidence>
<sequence length="88" mass="10109">RKLTPHKIRRCRVLRVHCEPFPASSDQASVDDALLAHVARHTSVVDFSGLFGLYTMEELAKVHERFAVEHCELLRLLTSEKIANEFHK</sequence>